<protein>
    <submittedName>
        <fullName evidence="1">SCND3 protein</fullName>
    </submittedName>
</protein>
<comment type="caution">
    <text evidence="1">The sequence shown here is derived from an EMBL/GenBank/DDBJ whole genome shotgun (WGS) entry which is preliminary data.</text>
</comment>
<evidence type="ECO:0000313" key="1">
    <source>
        <dbReference type="EMBL" id="MBN3273052.1"/>
    </source>
</evidence>
<proteinExistence type="predicted"/>
<dbReference type="Proteomes" id="UP001166093">
    <property type="component" value="Unassembled WGS sequence"/>
</dbReference>
<feature type="non-terminal residue" evidence="1">
    <location>
        <position position="140"/>
    </location>
</feature>
<name>A0ABS2XGF6_POLSP</name>
<dbReference type="EMBL" id="JAAWVQ010027124">
    <property type="protein sequence ID" value="MBN3273052.1"/>
    <property type="molecule type" value="Genomic_DNA"/>
</dbReference>
<organism evidence="1 2">
    <name type="scientific">Polyodon spathula</name>
    <name type="common">North American paddlefish</name>
    <name type="synonym">Squalus spathula</name>
    <dbReference type="NCBI Taxonomy" id="7913"/>
    <lineage>
        <taxon>Eukaryota</taxon>
        <taxon>Metazoa</taxon>
        <taxon>Chordata</taxon>
        <taxon>Craniata</taxon>
        <taxon>Vertebrata</taxon>
        <taxon>Euteleostomi</taxon>
        <taxon>Actinopterygii</taxon>
        <taxon>Chondrostei</taxon>
        <taxon>Acipenseriformes</taxon>
        <taxon>Polyodontidae</taxon>
        <taxon>Polyodon</taxon>
    </lineage>
</organism>
<sequence length="140" mass="15773">MIMLYNLMNPQTFVKCPNYWPMFGMCGKGITEDFLFHKELKTTTKSDDIFKMLDDFMTSAEISWTNCTGVCTDGAAAMTRKHDVAPHTIWVHCFLHQEAPSGKDIEPDVLSVLNTDEYSTAFSAALKVVVPFETRFSAMA</sequence>
<dbReference type="PANTHER" id="PTHR45913:SF19">
    <property type="entry name" value="LOW QUALITY PROTEIN: ZINC FINGER BED DOMAIN-CONTAINING PROTEIN 5-LIKE"/>
    <property type="match status" value="1"/>
</dbReference>
<dbReference type="PANTHER" id="PTHR45913">
    <property type="entry name" value="EPM2A-INTERACTING PROTEIN 1"/>
    <property type="match status" value="1"/>
</dbReference>
<keyword evidence="2" id="KW-1185">Reference proteome</keyword>
<accession>A0ABS2XGF6</accession>
<gene>
    <name evidence="1" type="primary">Zbed9_0</name>
    <name evidence="1" type="ORF">GTO93_0000124</name>
</gene>
<evidence type="ECO:0000313" key="2">
    <source>
        <dbReference type="Proteomes" id="UP001166093"/>
    </source>
</evidence>
<reference evidence="1" key="1">
    <citation type="journal article" date="2021" name="Cell">
        <title>Tracing the genetic footprints of vertebrate landing in non-teleost ray-finned fishes.</title>
        <authorList>
            <person name="Bi X."/>
            <person name="Wang K."/>
            <person name="Yang L."/>
            <person name="Pan H."/>
            <person name="Jiang H."/>
            <person name="Wei Q."/>
            <person name="Fang M."/>
            <person name="Yu H."/>
            <person name="Zhu C."/>
            <person name="Cai Y."/>
            <person name="He Y."/>
            <person name="Gan X."/>
            <person name="Zeng H."/>
            <person name="Yu D."/>
            <person name="Zhu Y."/>
            <person name="Jiang H."/>
            <person name="Qiu Q."/>
            <person name="Yang H."/>
            <person name="Zhang Y.E."/>
            <person name="Wang W."/>
            <person name="Zhu M."/>
            <person name="He S."/>
            <person name="Zhang G."/>
        </authorList>
    </citation>
    <scope>NUCLEOTIDE SEQUENCE</scope>
    <source>
        <strain evidence="1">Pddl_001</strain>
    </source>
</reference>
<feature type="non-terminal residue" evidence="1">
    <location>
        <position position="1"/>
    </location>
</feature>